<keyword evidence="2" id="KW-0479">Metal-binding</keyword>
<feature type="compositionally biased region" description="Low complexity" evidence="3">
    <location>
        <begin position="344"/>
        <end position="358"/>
    </location>
</feature>
<reference evidence="6" key="2">
    <citation type="submission" date="2015-01" db="EMBL/GenBank/DDBJ databases">
        <title>Evolutionary Origins and Diversification of the Mycorrhizal Mutualists.</title>
        <authorList>
            <consortium name="DOE Joint Genome Institute"/>
            <consortium name="Mycorrhizal Genomics Consortium"/>
            <person name="Kohler A."/>
            <person name="Kuo A."/>
            <person name="Nagy L.G."/>
            <person name="Floudas D."/>
            <person name="Copeland A."/>
            <person name="Barry K.W."/>
            <person name="Cichocki N."/>
            <person name="Veneault-Fourrey C."/>
            <person name="LaButti K."/>
            <person name="Lindquist E.A."/>
            <person name="Lipzen A."/>
            <person name="Lundell T."/>
            <person name="Morin E."/>
            <person name="Murat C."/>
            <person name="Riley R."/>
            <person name="Ohm R."/>
            <person name="Sun H."/>
            <person name="Tunlid A."/>
            <person name="Henrissat B."/>
            <person name="Grigoriev I.V."/>
            <person name="Hibbett D.S."/>
            <person name="Martin F."/>
        </authorList>
    </citation>
    <scope>NUCLEOTIDE SEQUENCE [LARGE SCALE GENOMIC DNA]</scope>
    <source>
        <strain evidence="6">Marx 270</strain>
    </source>
</reference>
<feature type="compositionally biased region" description="Low complexity" evidence="3">
    <location>
        <begin position="305"/>
        <end position="319"/>
    </location>
</feature>
<dbReference type="Proteomes" id="UP000054217">
    <property type="component" value="Unassembled WGS sequence"/>
</dbReference>
<evidence type="ECO:0000256" key="1">
    <source>
        <dbReference type="ARBA" id="ARBA00022664"/>
    </source>
</evidence>
<dbReference type="InterPro" id="IPR005162">
    <property type="entry name" value="Retrotrans_gag_dom"/>
</dbReference>
<evidence type="ECO:0000256" key="3">
    <source>
        <dbReference type="SAM" id="MobiDB-lite"/>
    </source>
</evidence>
<dbReference type="PANTHER" id="PTHR15503:SF22">
    <property type="entry name" value="TRANSPOSON TY3-I GAG POLYPROTEIN"/>
    <property type="match status" value="1"/>
</dbReference>
<keyword evidence="2" id="KW-0862">Zinc</keyword>
<dbReference type="InParanoid" id="A0A0C3J3Z4"/>
<sequence length="427" mass="46445">MATKTRFQPPHGHSAKNPDSASASGAHCETVLAALGTTRHSPDPVSPFRGFSAHTSNTPTPRCPTAPIPKGDPGDNGPGNNDDNNPDNDDPDNGPGVGCTVSGKPDFPDPDTEPTITVLDNLTSAIKLLARNAHTSPESSSQTKLCKPNTFDGTDPKTLCAFFIQCELNFQDHPWAFRTDHAKVIFTQSYLKGMALEWFELDLLGLDDPDDQPLWMDSWREFILELQTTFGPHNLVTNTESQLDHLHMKESQHINKYIVDFNWLASQVGKPQTLHELHHLAWEIDACYWEHKEEVQLVSKHQGLSNSSNNKSRGSGNNSQAKTSQEKAKTGNNNNSRSSPKPASLKLGNNNSSNSSKPKPSKLGKDGKLTPEECKHHIEGNLCMFCGGPGHFTEKCPKKTGKAKACTATTTKAAPASGLGSTPKTKK</sequence>
<dbReference type="PANTHER" id="PTHR15503">
    <property type="entry name" value="LDOC1 RELATED"/>
    <property type="match status" value="1"/>
</dbReference>
<evidence type="ECO:0000259" key="4">
    <source>
        <dbReference type="PROSITE" id="PS50158"/>
    </source>
</evidence>
<feature type="region of interest" description="Disordered" evidence="3">
    <location>
        <begin position="1"/>
        <end position="116"/>
    </location>
</feature>
<dbReference type="HOGENOM" id="CLU_033743_1_0_1"/>
<gene>
    <name evidence="5" type="ORF">M404DRAFT_144805</name>
</gene>
<dbReference type="Pfam" id="PF03732">
    <property type="entry name" value="Retrotrans_gag"/>
    <property type="match status" value="1"/>
</dbReference>
<evidence type="ECO:0000313" key="5">
    <source>
        <dbReference type="EMBL" id="KIO03793.1"/>
    </source>
</evidence>
<feature type="region of interest" description="Disordered" evidence="3">
    <location>
        <begin position="300"/>
        <end position="368"/>
    </location>
</feature>
<keyword evidence="2" id="KW-0863">Zinc-finger</keyword>
<dbReference type="InterPro" id="IPR036875">
    <property type="entry name" value="Znf_CCHC_sf"/>
</dbReference>
<proteinExistence type="predicted"/>
<name>A0A0C3J3Z4_PISTI</name>
<dbReference type="InterPro" id="IPR032567">
    <property type="entry name" value="RTL1-rel"/>
</dbReference>
<accession>A0A0C3J3Z4</accession>
<reference evidence="5 6" key="1">
    <citation type="submission" date="2014-04" db="EMBL/GenBank/DDBJ databases">
        <authorList>
            <consortium name="DOE Joint Genome Institute"/>
            <person name="Kuo A."/>
            <person name="Kohler A."/>
            <person name="Costa M.D."/>
            <person name="Nagy L.G."/>
            <person name="Floudas D."/>
            <person name="Copeland A."/>
            <person name="Barry K.W."/>
            <person name="Cichocki N."/>
            <person name="Veneault-Fourrey C."/>
            <person name="LaButti K."/>
            <person name="Lindquist E.A."/>
            <person name="Lipzen A."/>
            <person name="Lundell T."/>
            <person name="Morin E."/>
            <person name="Murat C."/>
            <person name="Sun H."/>
            <person name="Tunlid A."/>
            <person name="Henrissat B."/>
            <person name="Grigoriev I.V."/>
            <person name="Hibbett D.S."/>
            <person name="Martin F."/>
            <person name="Nordberg H.P."/>
            <person name="Cantor M.N."/>
            <person name="Hua S.X."/>
        </authorList>
    </citation>
    <scope>NUCLEOTIDE SEQUENCE [LARGE SCALE GENOMIC DNA]</scope>
    <source>
        <strain evidence="5 6">Marx 270</strain>
    </source>
</reference>
<evidence type="ECO:0000313" key="6">
    <source>
        <dbReference type="Proteomes" id="UP000054217"/>
    </source>
</evidence>
<keyword evidence="1" id="KW-0507">mRNA processing</keyword>
<dbReference type="GO" id="GO:0008270">
    <property type="term" value="F:zinc ion binding"/>
    <property type="evidence" value="ECO:0007669"/>
    <property type="project" value="UniProtKB-KW"/>
</dbReference>
<feature type="region of interest" description="Disordered" evidence="3">
    <location>
        <begin position="408"/>
        <end position="427"/>
    </location>
</feature>
<keyword evidence="6" id="KW-1185">Reference proteome</keyword>
<dbReference type="GO" id="GO:0006397">
    <property type="term" value="P:mRNA processing"/>
    <property type="evidence" value="ECO:0007669"/>
    <property type="project" value="UniProtKB-KW"/>
</dbReference>
<dbReference type="AlphaFoldDB" id="A0A0C3J3Z4"/>
<organism evidence="5 6">
    <name type="scientific">Pisolithus tinctorius Marx 270</name>
    <dbReference type="NCBI Taxonomy" id="870435"/>
    <lineage>
        <taxon>Eukaryota</taxon>
        <taxon>Fungi</taxon>
        <taxon>Dikarya</taxon>
        <taxon>Basidiomycota</taxon>
        <taxon>Agaricomycotina</taxon>
        <taxon>Agaricomycetes</taxon>
        <taxon>Agaricomycetidae</taxon>
        <taxon>Boletales</taxon>
        <taxon>Sclerodermatineae</taxon>
        <taxon>Pisolithaceae</taxon>
        <taxon>Pisolithus</taxon>
    </lineage>
</organism>
<feature type="compositionally biased region" description="Polar residues" evidence="3">
    <location>
        <begin position="330"/>
        <end position="341"/>
    </location>
</feature>
<dbReference type="PROSITE" id="PS50158">
    <property type="entry name" value="ZF_CCHC"/>
    <property type="match status" value="1"/>
</dbReference>
<dbReference type="InterPro" id="IPR001878">
    <property type="entry name" value="Znf_CCHC"/>
</dbReference>
<protein>
    <recommendedName>
        <fullName evidence="4">CCHC-type domain-containing protein</fullName>
    </recommendedName>
</protein>
<dbReference type="SUPFAM" id="SSF57756">
    <property type="entry name" value="Retrovirus zinc finger-like domains"/>
    <property type="match status" value="1"/>
</dbReference>
<feature type="domain" description="CCHC-type" evidence="4">
    <location>
        <begin position="383"/>
        <end position="398"/>
    </location>
</feature>
<dbReference type="EMBL" id="KN831974">
    <property type="protein sequence ID" value="KIO03793.1"/>
    <property type="molecule type" value="Genomic_DNA"/>
</dbReference>
<dbReference type="STRING" id="870435.A0A0C3J3Z4"/>
<dbReference type="GO" id="GO:0003676">
    <property type="term" value="F:nucleic acid binding"/>
    <property type="evidence" value="ECO:0007669"/>
    <property type="project" value="InterPro"/>
</dbReference>
<dbReference type="OrthoDB" id="2688047at2759"/>
<evidence type="ECO:0000256" key="2">
    <source>
        <dbReference type="PROSITE-ProRule" id="PRU00047"/>
    </source>
</evidence>